<dbReference type="RefSeq" id="WP_082069543.1">
    <property type="nucleotide sequence ID" value="NZ_CP065218.1"/>
</dbReference>
<feature type="domain" description="GH16" evidence="6">
    <location>
        <begin position="25"/>
        <end position="232"/>
    </location>
</feature>
<dbReference type="InterPro" id="IPR013320">
    <property type="entry name" value="ConA-like_dom_sf"/>
</dbReference>
<feature type="active site" description="Nucleophile" evidence="4">
    <location>
        <position position="118"/>
    </location>
</feature>
<organism evidence="7 8">
    <name type="scientific">Vibrio navarrensis</name>
    <dbReference type="NCBI Taxonomy" id="29495"/>
    <lineage>
        <taxon>Bacteria</taxon>
        <taxon>Pseudomonadati</taxon>
        <taxon>Pseudomonadota</taxon>
        <taxon>Gammaproteobacteria</taxon>
        <taxon>Vibrionales</taxon>
        <taxon>Vibrionaceae</taxon>
        <taxon>Vibrio</taxon>
    </lineage>
</organism>
<name>A0AAJ4LWE8_9VIBR</name>
<dbReference type="AlphaFoldDB" id="A0AAJ4LWE8"/>
<feature type="chain" id="PRO_5042461691" evidence="5">
    <location>
        <begin position="25"/>
        <end position="232"/>
    </location>
</feature>
<evidence type="ECO:0000256" key="3">
    <source>
        <dbReference type="ARBA" id="ARBA00023295"/>
    </source>
</evidence>
<feature type="signal peptide" evidence="5">
    <location>
        <begin position="1"/>
        <end position="24"/>
    </location>
</feature>
<dbReference type="Proteomes" id="UP000594435">
    <property type="component" value="Chromosome 2"/>
</dbReference>
<evidence type="ECO:0000313" key="7">
    <source>
        <dbReference type="EMBL" id="QPL55795.1"/>
    </source>
</evidence>
<keyword evidence="5" id="KW-0732">Signal</keyword>
<dbReference type="Pfam" id="PF00722">
    <property type="entry name" value="Glyco_hydro_16"/>
    <property type="match status" value="1"/>
</dbReference>
<protein>
    <submittedName>
        <fullName evidence="7">Family 16 glycosylhydrolase</fullName>
    </submittedName>
</protein>
<keyword evidence="2" id="KW-0378">Hydrolase</keyword>
<evidence type="ECO:0000259" key="6">
    <source>
        <dbReference type="PROSITE" id="PS51762"/>
    </source>
</evidence>
<dbReference type="EMBL" id="CP065218">
    <property type="protein sequence ID" value="QPL55795.1"/>
    <property type="molecule type" value="Genomic_DNA"/>
</dbReference>
<accession>A0AAJ4LWE8</accession>
<keyword evidence="3" id="KW-0326">Glycosidase</keyword>
<dbReference type="Gene3D" id="2.60.120.200">
    <property type="match status" value="1"/>
</dbReference>
<evidence type="ECO:0000256" key="1">
    <source>
        <dbReference type="ARBA" id="ARBA00006865"/>
    </source>
</evidence>
<dbReference type="InterPro" id="IPR000757">
    <property type="entry name" value="Beta-glucanase-like"/>
</dbReference>
<dbReference type="SUPFAM" id="SSF49899">
    <property type="entry name" value="Concanavalin A-like lectins/glucanases"/>
    <property type="match status" value="1"/>
</dbReference>
<gene>
    <name evidence="7" type="ORF">I3X05_22945</name>
</gene>
<proteinExistence type="inferred from homology"/>
<dbReference type="PRINTS" id="PR00737">
    <property type="entry name" value="GLHYDRLASE16"/>
</dbReference>
<reference evidence="7 8" key="1">
    <citation type="submission" date="2020-11" db="EMBL/GenBank/DDBJ databases">
        <title>Complete and Circularized Genome Assembly of a human isolate of Vibrio navarrensis biotype pommerensis with MiSeq and MinION Sequence Data.</title>
        <authorList>
            <person name="Schwartz K."/>
            <person name="Borowiak M."/>
            <person name="Deneke C."/>
            <person name="Balau V."/>
            <person name="Metelmann C."/>
            <person name="Strauch E."/>
        </authorList>
    </citation>
    <scope>NUCLEOTIDE SEQUENCE [LARGE SCALE GENOMIC DNA]</scope>
    <source>
        <strain evidence="7 8">20-VB00237</strain>
    </source>
</reference>
<dbReference type="PROSITE" id="PS51762">
    <property type="entry name" value="GH16_2"/>
    <property type="match status" value="1"/>
</dbReference>
<sequence length="232" mass="27104">MMMLIRLFIFTVLTSTAFFNSAFAMDWSGFQWSVSDGWKNQGSEFDCTWRSGNIWKENDLLILHAKHDNGFKTCAEMRTYAYMRKGRYEVEMQAGSVPGTISSFFTYVGESGRESHYEVDIELMGGTNLLHTNIWIKGQQSPVDIDLGRYGLSIWNMEKYAFSIDEYGVTWEVFNRDSNSWIQVRRANAKVSSYMQLFINNWISANRHFPPSSYNWLPVYAKYRNVKVTPWE</sequence>
<comment type="similarity">
    <text evidence="1">Belongs to the glycosyl hydrolase 16 family.</text>
</comment>
<evidence type="ECO:0000256" key="4">
    <source>
        <dbReference type="PIRSR" id="PIRSR608264-1"/>
    </source>
</evidence>
<dbReference type="GO" id="GO:0004553">
    <property type="term" value="F:hydrolase activity, hydrolyzing O-glycosyl compounds"/>
    <property type="evidence" value="ECO:0007669"/>
    <property type="project" value="InterPro"/>
</dbReference>
<dbReference type="GO" id="GO:0005975">
    <property type="term" value="P:carbohydrate metabolic process"/>
    <property type="evidence" value="ECO:0007669"/>
    <property type="project" value="InterPro"/>
</dbReference>
<evidence type="ECO:0000256" key="2">
    <source>
        <dbReference type="ARBA" id="ARBA00022801"/>
    </source>
</evidence>
<dbReference type="InterPro" id="IPR008264">
    <property type="entry name" value="Beta_glucanase"/>
</dbReference>
<evidence type="ECO:0000313" key="8">
    <source>
        <dbReference type="Proteomes" id="UP000594435"/>
    </source>
</evidence>
<evidence type="ECO:0000256" key="5">
    <source>
        <dbReference type="SAM" id="SignalP"/>
    </source>
</evidence>
<feature type="active site" description="Proton donor" evidence="4">
    <location>
        <position position="122"/>
    </location>
</feature>